<evidence type="ECO:0000313" key="1">
    <source>
        <dbReference type="EMBL" id="MFB9679514.1"/>
    </source>
</evidence>
<keyword evidence="2" id="KW-1185">Reference proteome</keyword>
<sequence length="333" mass="36961">MVSNLFPDAVTQPVTTRNALAMMDDRALCALDVRLDYFEVQTRSGRGRGRLPVVMVKQVESLNDDYRRYLGLASHDKGAVAFVGGGLARLRSGSSLAGIAHEQRRELLAALVAEAVDRAAQTADAVLSPFLTATDLPAYLDAAPSATVREQGVWCTLEIGEVAGVEDFLRRLPARRRRHWNRDIREAEDLGLEHDVAPFSDEVVAEAAAGIASVSRRNDMDESPDIVRWRINNFHRRPGKHFFVRTRWRGNVIAHMLCRMFDDTMDAHTLGISDVPELDRGAVYHFGCLLGPLRAAIDRGAHRLELGIGHDSPKLRRGCTGEDTYFADLLPVR</sequence>
<gene>
    <name evidence="1" type="ORF">ACFFRH_28870</name>
</gene>
<evidence type="ECO:0000313" key="2">
    <source>
        <dbReference type="Proteomes" id="UP001589610"/>
    </source>
</evidence>
<dbReference type="Proteomes" id="UP001589610">
    <property type="component" value="Unassembled WGS sequence"/>
</dbReference>
<evidence type="ECO:0008006" key="3">
    <source>
        <dbReference type="Google" id="ProtNLM"/>
    </source>
</evidence>
<protein>
    <recommendedName>
        <fullName evidence="3">BioF2-like acetyltransferase domain-containing protein</fullName>
    </recommendedName>
</protein>
<comment type="caution">
    <text evidence="1">The sequence shown here is derived from an EMBL/GenBank/DDBJ whole genome shotgun (WGS) entry which is preliminary data.</text>
</comment>
<organism evidence="1 2">
    <name type="scientific">Streptosporangium vulgare</name>
    <dbReference type="NCBI Taxonomy" id="46190"/>
    <lineage>
        <taxon>Bacteria</taxon>
        <taxon>Bacillati</taxon>
        <taxon>Actinomycetota</taxon>
        <taxon>Actinomycetes</taxon>
        <taxon>Streptosporangiales</taxon>
        <taxon>Streptosporangiaceae</taxon>
        <taxon>Streptosporangium</taxon>
    </lineage>
</organism>
<dbReference type="RefSeq" id="WP_344747159.1">
    <property type="nucleotide sequence ID" value="NZ_BAAAWW010000118.1"/>
</dbReference>
<dbReference type="EMBL" id="JBHMBS010000016">
    <property type="protein sequence ID" value="MFB9679514.1"/>
    <property type="molecule type" value="Genomic_DNA"/>
</dbReference>
<dbReference type="SUPFAM" id="SSF55729">
    <property type="entry name" value="Acyl-CoA N-acyltransferases (Nat)"/>
    <property type="match status" value="1"/>
</dbReference>
<reference evidence="1 2" key="1">
    <citation type="submission" date="2024-09" db="EMBL/GenBank/DDBJ databases">
        <authorList>
            <person name="Sun Q."/>
            <person name="Mori K."/>
        </authorList>
    </citation>
    <scope>NUCLEOTIDE SEQUENCE [LARGE SCALE GENOMIC DNA]</scope>
    <source>
        <strain evidence="1 2">JCM 3028</strain>
    </source>
</reference>
<dbReference type="InterPro" id="IPR016181">
    <property type="entry name" value="Acyl_CoA_acyltransferase"/>
</dbReference>
<proteinExistence type="predicted"/>
<name>A0ABV5TK63_9ACTN</name>
<accession>A0ABV5TK63</accession>